<organism evidence="2 3">
    <name type="scientific">Ktedonobacter racemifer DSM 44963</name>
    <dbReference type="NCBI Taxonomy" id="485913"/>
    <lineage>
        <taxon>Bacteria</taxon>
        <taxon>Bacillati</taxon>
        <taxon>Chloroflexota</taxon>
        <taxon>Ktedonobacteria</taxon>
        <taxon>Ktedonobacterales</taxon>
        <taxon>Ktedonobacteraceae</taxon>
        <taxon>Ktedonobacter</taxon>
    </lineage>
</organism>
<evidence type="ECO:0000256" key="1">
    <source>
        <dbReference type="SAM" id="MobiDB-lite"/>
    </source>
</evidence>
<name>D6U2U1_KTERA</name>
<dbReference type="InParanoid" id="D6U2U1"/>
<sequence>MFTALVLLFIVIMLVVIFARVLSQRPSQRYPDYPDAQQMPPQMMQATQNYNDPYSDTGYYQPGSSEQSYAAPPPKEADAYEQGYTGYASRSEPGATPRADESDTGYEERTSSAQSTNYDPSYYRPGSSNTERRPEHNPEYGQRYDEPAQAAQCYEQQAYGPYQQGAPFYPQQRPYGPQYPPSYQQPYGPQDPQAYQQLYYGPYPGPYPPQQRSGMNPWVAGGLGALMGYGLGNTLGQQQGHDEGSTGGDMGVGGDFGGGDF</sequence>
<evidence type="ECO:0000313" key="3">
    <source>
        <dbReference type="Proteomes" id="UP000004508"/>
    </source>
</evidence>
<feature type="compositionally biased region" description="Low complexity" evidence="1">
    <location>
        <begin position="167"/>
        <end position="181"/>
    </location>
</feature>
<reference evidence="2 3" key="1">
    <citation type="journal article" date="2011" name="Stand. Genomic Sci.">
        <title>Non-contiguous finished genome sequence and contextual data of the filamentous soil bacterium Ktedonobacter racemifer type strain (SOSP1-21).</title>
        <authorList>
            <person name="Chang Y.J."/>
            <person name="Land M."/>
            <person name="Hauser L."/>
            <person name="Chertkov O."/>
            <person name="Del Rio T.G."/>
            <person name="Nolan M."/>
            <person name="Copeland A."/>
            <person name="Tice H."/>
            <person name="Cheng J.F."/>
            <person name="Lucas S."/>
            <person name="Han C."/>
            <person name="Goodwin L."/>
            <person name="Pitluck S."/>
            <person name="Ivanova N."/>
            <person name="Ovchinikova G."/>
            <person name="Pati A."/>
            <person name="Chen A."/>
            <person name="Palaniappan K."/>
            <person name="Mavromatis K."/>
            <person name="Liolios K."/>
            <person name="Brettin T."/>
            <person name="Fiebig A."/>
            <person name="Rohde M."/>
            <person name="Abt B."/>
            <person name="Goker M."/>
            <person name="Detter J.C."/>
            <person name="Woyke T."/>
            <person name="Bristow J."/>
            <person name="Eisen J.A."/>
            <person name="Markowitz V."/>
            <person name="Hugenholtz P."/>
            <person name="Kyrpides N.C."/>
            <person name="Klenk H.P."/>
            <person name="Lapidus A."/>
        </authorList>
    </citation>
    <scope>NUCLEOTIDE SEQUENCE [LARGE SCALE GENOMIC DNA]</scope>
    <source>
        <strain evidence="3">DSM 44963</strain>
    </source>
</reference>
<feature type="compositionally biased region" description="Basic and acidic residues" evidence="1">
    <location>
        <begin position="130"/>
        <end position="142"/>
    </location>
</feature>
<feature type="compositionally biased region" description="Gly residues" evidence="1">
    <location>
        <begin position="245"/>
        <end position="261"/>
    </location>
</feature>
<proteinExistence type="predicted"/>
<gene>
    <name evidence="2" type="ORF">Krac_3706</name>
</gene>
<accession>D6U2U1</accession>
<dbReference type="Proteomes" id="UP000004508">
    <property type="component" value="Unassembled WGS sequence"/>
</dbReference>
<dbReference type="AlphaFoldDB" id="D6U2U1"/>
<keyword evidence="3" id="KW-1185">Reference proteome</keyword>
<protein>
    <submittedName>
        <fullName evidence="2">Uncharacterized protein</fullName>
    </submittedName>
</protein>
<dbReference type="EMBL" id="ADVG01000004">
    <property type="protein sequence ID" value="EFH82846.1"/>
    <property type="molecule type" value="Genomic_DNA"/>
</dbReference>
<feature type="region of interest" description="Disordered" evidence="1">
    <location>
        <begin position="46"/>
        <end position="142"/>
    </location>
</feature>
<dbReference type="RefSeq" id="WP_007921250.1">
    <property type="nucleotide sequence ID" value="NZ_ADVG01000004.1"/>
</dbReference>
<feature type="region of interest" description="Disordered" evidence="1">
    <location>
        <begin position="162"/>
        <end position="181"/>
    </location>
</feature>
<comment type="caution">
    <text evidence="2">The sequence shown here is derived from an EMBL/GenBank/DDBJ whole genome shotgun (WGS) entry which is preliminary data.</text>
</comment>
<evidence type="ECO:0000313" key="2">
    <source>
        <dbReference type="EMBL" id="EFH82846.1"/>
    </source>
</evidence>
<feature type="compositionally biased region" description="Basic and acidic residues" evidence="1">
    <location>
        <begin position="98"/>
        <end position="110"/>
    </location>
</feature>
<feature type="region of interest" description="Disordered" evidence="1">
    <location>
        <begin position="236"/>
        <end position="261"/>
    </location>
</feature>